<feature type="transmembrane region" description="Helical" evidence="2">
    <location>
        <begin position="31"/>
        <end position="59"/>
    </location>
</feature>
<dbReference type="Proteomes" id="UP001165092">
    <property type="component" value="Unassembled WGS sequence"/>
</dbReference>
<keyword evidence="4" id="KW-1185">Reference proteome</keyword>
<keyword evidence="2" id="KW-1133">Transmembrane helix</keyword>
<evidence type="ECO:0000313" key="3">
    <source>
        <dbReference type="EMBL" id="GLU48438.1"/>
    </source>
</evidence>
<reference evidence="3" key="1">
    <citation type="submission" date="2023-02" db="EMBL/GenBank/DDBJ databases">
        <title>Nocardiopsis ansamitocini NBRC 112285.</title>
        <authorList>
            <person name="Ichikawa N."/>
            <person name="Sato H."/>
            <person name="Tonouchi N."/>
        </authorList>
    </citation>
    <scope>NUCLEOTIDE SEQUENCE</scope>
    <source>
        <strain evidence="3">NBRC 112285</strain>
    </source>
</reference>
<feature type="compositionally biased region" description="Basic residues" evidence="1">
    <location>
        <begin position="1"/>
        <end position="14"/>
    </location>
</feature>
<accession>A0A9W6UJE9</accession>
<name>A0A9W6UJE9_9ACTN</name>
<sequence length="136" mass="14456">MAPKKNTTRKPRTARPREPVVLPDPRPRWPIAAWTALGALWALGSLVAFVLVLTAAGVMPEDVTDATRREGAWALVWLLVFALAVPAAGTVWAALLRRPVAAVMFAFAFALSGAALWLIAPPAELWAALSGGLGRP</sequence>
<feature type="region of interest" description="Disordered" evidence="1">
    <location>
        <begin position="1"/>
        <end position="20"/>
    </location>
</feature>
<dbReference type="AlphaFoldDB" id="A0A9W6UJE9"/>
<protein>
    <submittedName>
        <fullName evidence="3">Uncharacterized protein</fullName>
    </submittedName>
</protein>
<proteinExistence type="predicted"/>
<evidence type="ECO:0000256" key="2">
    <source>
        <dbReference type="SAM" id="Phobius"/>
    </source>
</evidence>
<evidence type="ECO:0000256" key="1">
    <source>
        <dbReference type="SAM" id="MobiDB-lite"/>
    </source>
</evidence>
<comment type="caution">
    <text evidence="3">The sequence shown here is derived from an EMBL/GenBank/DDBJ whole genome shotgun (WGS) entry which is preliminary data.</text>
</comment>
<dbReference type="EMBL" id="BSQG01000004">
    <property type="protein sequence ID" value="GLU48438.1"/>
    <property type="molecule type" value="Genomic_DNA"/>
</dbReference>
<dbReference type="RefSeq" id="WP_285759918.1">
    <property type="nucleotide sequence ID" value="NZ_BSQG01000004.1"/>
</dbReference>
<keyword evidence="2" id="KW-0812">Transmembrane</keyword>
<evidence type="ECO:0000313" key="4">
    <source>
        <dbReference type="Proteomes" id="UP001165092"/>
    </source>
</evidence>
<feature type="transmembrane region" description="Helical" evidence="2">
    <location>
        <begin position="71"/>
        <end position="93"/>
    </location>
</feature>
<organism evidence="3 4">
    <name type="scientific">Nocardiopsis ansamitocini</name>
    <dbReference type="NCBI Taxonomy" id="1670832"/>
    <lineage>
        <taxon>Bacteria</taxon>
        <taxon>Bacillati</taxon>
        <taxon>Actinomycetota</taxon>
        <taxon>Actinomycetes</taxon>
        <taxon>Streptosporangiales</taxon>
        <taxon>Nocardiopsidaceae</taxon>
        <taxon>Nocardiopsis</taxon>
    </lineage>
</organism>
<gene>
    <name evidence="3" type="ORF">Nans01_27890</name>
</gene>
<feature type="transmembrane region" description="Helical" evidence="2">
    <location>
        <begin position="100"/>
        <end position="120"/>
    </location>
</feature>
<keyword evidence="2" id="KW-0472">Membrane</keyword>